<organism evidence="1 2">
    <name type="scientific">Sandaracinus amylolyticus</name>
    <dbReference type="NCBI Taxonomy" id="927083"/>
    <lineage>
        <taxon>Bacteria</taxon>
        <taxon>Pseudomonadati</taxon>
        <taxon>Myxococcota</taxon>
        <taxon>Polyangia</taxon>
        <taxon>Polyangiales</taxon>
        <taxon>Sandaracinaceae</taxon>
        <taxon>Sandaracinus</taxon>
    </lineage>
</organism>
<name>A0A0F6W1L3_9BACT</name>
<protein>
    <submittedName>
        <fullName evidence="1">Tat (Twin-arginine translocation) pathway signal sequence domain protein</fullName>
    </submittedName>
</protein>
<reference evidence="1 2" key="1">
    <citation type="submission" date="2015-03" db="EMBL/GenBank/DDBJ databases">
        <title>Genome assembly of Sandaracinus amylolyticus DSM 53668.</title>
        <authorList>
            <person name="Sharma G."/>
            <person name="Subramanian S."/>
        </authorList>
    </citation>
    <scope>NUCLEOTIDE SEQUENCE [LARGE SCALE GENOMIC DNA]</scope>
    <source>
        <strain evidence="1 2">DSM 53668</strain>
    </source>
</reference>
<proteinExistence type="predicted"/>
<evidence type="ECO:0000313" key="1">
    <source>
        <dbReference type="EMBL" id="AKF04921.1"/>
    </source>
</evidence>
<evidence type="ECO:0000313" key="2">
    <source>
        <dbReference type="Proteomes" id="UP000034883"/>
    </source>
</evidence>
<gene>
    <name evidence="1" type="ORF">DB32_002070</name>
</gene>
<dbReference type="Proteomes" id="UP000034883">
    <property type="component" value="Chromosome"/>
</dbReference>
<sequence length="474" mass="50560">MGVGGAALTIPGAILGRASKGLAQVSGSGAPKRVLFWITPHGTVWNAWNMNVPGLAPSGTSAAPLSGLAASSWPRIAAPLQPHASKLSFVEGIARTAAIEYERAHDSQGGSFDLNRHHFGEAHLMTCVDPMQRSGTTCIGGGISIDQVIGRATTAAGRWSSRVYGSRHGHPYSFVAAGQESARVEGARQAYDDIVGAYNPPSDGGGDTRADLIARARGSVLDFAAREHTSFASRLPAADRLKLQRHQELIRELEISFADSPEDSPAMCSPTWSDLGHDMDRFARVMALGLSCDLTRVMTYVTPDLAPVEIGLPAATDIHQDYAHTSIQGSSTYRAEGERGMIEYNRFYAQRFAYLLEQLDSIPEAGGTMLDHTAVVWMSELGTGNHDLHDLPIVIAGGAGGSFRMGQYIRLARDTRVGAGWGHFVQVGPAQNRLYVSLMRAMGMENESFGIESSPTASGGTVSLRGVIPEIMNG</sequence>
<dbReference type="KEGG" id="samy:DB32_002070"/>
<accession>A0A0F6W1L3</accession>
<dbReference type="EMBL" id="CP011125">
    <property type="protein sequence ID" value="AKF04921.1"/>
    <property type="molecule type" value="Genomic_DNA"/>
</dbReference>
<keyword evidence="2" id="KW-1185">Reference proteome</keyword>
<dbReference type="AlphaFoldDB" id="A0A0F6W1L3"/>
<dbReference type="Pfam" id="PF07586">
    <property type="entry name" value="HXXSHH"/>
    <property type="match status" value="1"/>
</dbReference>
<dbReference type="InterPro" id="IPR011447">
    <property type="entry name" value="DUF1552"/>
</dbReference>
<dbReference type="STRING" id="927083.DB32_002070"/>